<dbReference type="AlphaFoldDB" id="A0AAD7RHK8"/>
<dbReference type="Proteomes" id="UP001221898">
    <property type="component" value="Unassembled WGS sequence"/>
</dbReference>
<name>A0AAD7RHK8_9TELE</name>
<feature type="region of interest" description="Disordered" evidence="1">
    <location>
        <begin position="120"/>
        <end position="165"/>
    </location>
</feature>
<evidence type="ECO:0000256" key="1">
    <source>
        <dbReference type="SAM" id="MobiDB-lite"/>
    </source>
</evidence>
<dbReference type="EMBL" id="JAINUG010000273">
    <property type="protein sequence ID" value="KAJ8384339.1"/>
    <property type="molecule type" value="Genomic_DNA"/>
</dbReference>
<keyword evidence="3" id="KW-1185">Reference proteome</keyword>
<sequence length="165" mass="17473">MDCNERSTFLSRLYTLDPLRLDRRTVLDHSDWCGEGVALATVVLGASGVEEIRGGSMQTRCAGSAMRRGPRPEETLENMAVLKGLCTSSPSSAVASQLAPRGAWRHLVPVCTVVTVEGRGRSCSAPTEGRTAPTDDSAPAGEEATDSRLQGVEGAGVPGQKRHPR</sequence>
<organism evidence="2 3">
    <name type="scientific">Aldrovandia affinis</name>
    <dbReference type="NCBI Taxonomy" id="143900"/>
    <lineage>
        <taxon>Eukaryota</taxon>
        <taxon>Metazoa</taxon>
        <taxon>Chordata</taxon>
        <taxon>Craniata</taxon>
        <taxon>Vertebrata</taxon>
        <taxon>Euteleostomi</taxon>
        <taxon>Actinopterygii</taxon>
        <taxon>Neopterygii</taxon>
        <taxon>Teleostei</taxon>
        <taxon>Notacanthiformes</taxon>
        <taxon>Halosauridae</taxon>
        <taxon>Aldrovandia</taxon>
    </lineage>
</organism>
<comment type="caution">
    <text evidence="2">The sequence shown here is derived from an EMBL/GenBank/DDBJ whole genome shotgun (WGS) entry which is preliminary data.</text>
</comment>
<reference evidence="2" key="1">
    <citation type="journal article" date="2023" name="Science">
        <title>Genome structures resolve the early diversification of teleost fishes.</title>
        <authorList>
            <person name="Parey E."/>
            <person name="Louis A."/>
            <person name="Montfort J."/>
            <person name="Bouchez O."/>
            <person name="Roques C."/>
            <person name="Iampietro C."/>
            <person name="Lluch J."/>
            <person name="Castinel A."/>
            <person name="Donnadieu C."/>
            <person name="Desvignes T."/>
            <person name="Floi Bucao C."/>
            <person name="Jouanno E."/>
            <person name="Wen M."/>
            <person name="Mejri S."/>
            <person name="Dirks R."/>
            <person name="Jansen H."/>
            <person name="Henkel C."/>
            <person name="Chen W.J."/>
            <person name="Zahm M."/>
            <person name="Cabau C."/>
            <person name="Klopp C."/>
            <person name="Thompson A.W."/>
            <person name="Robinson-Rechavi M."/>
            <person name="Braasch I."/>
            <person name="Lecointre G."/>
            <person name="Bobe J."/>
            <person name="Postlethwait J.H."/>
            <person name="Berthelot C."/>
            <person name="Roest Crollius H."/>
            <person name="Guiguen Y."/>
        </authorList>
    </citation>
    <scope>NUCLEOTIDE SEQUENCE</scope>
    <source>
        <strain evidence="2">NC1722</strain>
    </source>
</reference>
<evidence type="ECO:0000313" key="3">
    <source>
        <dbReference type="Proteomes" id="UP001221898"/>
    </source>
</evidence>
<accession>A0AAD7RHK8</accession>
<gene>
    <name evidence="2" type="ORF">AAFF_G00205920</name>
</gene>
<proteinExistence type="predicted"/>
<evidence type="ECO:0000313" key="2">
    <source>
        <dbReference type="EMBL" id="KAJ8384339.1"/>
    </source>
</evidence>
<protein>
    <submittedName>
        <fullName evidence="2">Uncharacterized protein</fullName>
    </submittedName>
</protein>